<dbReference type="EC" id="2.7.13.3" evidence="2"/>
<keyword evidence="9" id="KW-1185">Reference proteome</keyword>
<dbReference type="Proteomes" id="UP001139700">
    <property type="component" value="Unassembled WGS sequence"/>
</dbReference>
<feature type="domain" description="PAS" evidence="6">
    <location>
        <begin position="362"/>
        <end position="421"/>
    </location>
</feature>
<dbReference type="CDD" id="cd00130">
    <property type="entry name" value="PAS"/>
    <property type="match status" value="4"/>
</dbReference>
<dbReference type="InterPro" id="IPR000700">
    <property type="entry name" value="PAS-assoc_C"/>
</dbReference>
<evidence type="ECO:0000256" key="3">
    <source>
        <dbReference type="ARBA" id="ARBA00022553"/>
    </source>
</evidence>
<dbReference type="InterPro" id="IPR013655">
    <property type="entry name" value="PAS_fold_3"/>
</dbReference>
<accession>A0A9X1PE24</accession>
<name>A0A9X1PE24_9BACT</name>
<dbReference type="NCBIfam" id="TIGR00229">
    <property type="entry name" value="sensory_box"/>
    <property type="match status" value="5"/>
</dbReference>
<dbReference type="Pfam" id="PF08447">
    <property type="entry name" value="PAS_3"/>
    <property type="match status" value="3"/>
</dbReference>
<dbReference type="InterPro" id="IPR035965">
    <property type="entry name" value="PAS-like_dom_sf"/>
</dbReference>
<feature type="domain" description="PAS" evidence="6">
    <location>
        <begin position="241"/>
        <end position="283"/>
    </location>
</feature>
<dbReference type="Pfam" id="PF13426">
    <property type="entry name" value="PAS_9"/>
    <property type="match status" value="2"/>
</dbReference>
<organism evidence="8 9">
    <name type="scientific">Dyadobacter fanqingshengii</name>
    <dbReference type="NCBI Taxonomy" id="2906443"/>
    <lineage>
        <taxon>Bacteria</taxon>
        <taxon>Pseudomonadati</taxon>
        <taxon>Bacteroidota</taxon>
        <taxon>Cytophagia</taxon>
        <taxon>Cytophagales</taxon>
        <taxon>Spirosomataceae</taxon>
        <taxon>Dyadobacter</taxon>
    </lineage>
</organism>
<evidence type="ECO:0000313" key="9">
    <source>
        <dbReference type="Proteomes" id="UP001139700"/>
    </source>
</evidence>
<dbReference type="SMART" id="SM00086">
    <property type="entry name" value="PAC"/>
    <property type="match status" value="5"/>
</dbReference>
<dbReference type="SMART" id="SM00091">
    <property type="entry name" value="PAS"/>
    <property type="match status" value="5"/>
</dbReference>
<proteinExistence type="predicted"/>
<evidence type="ECO:0000256" key="4">
    <source>
        <dbReference type="ARBA" id="ARBA00022679"/>
    </source>
</evidence>
<evidence type="ECO:0000313" key="8">
    <source>
        <dbReference type="EMBL" id="MCF0041547.1"/>
    </source>
</evidence>
<comment type="catalytic activity">
    <reaction evidence="1">
        <text>ATP + protein L-histidine = ADP + protein N-phospho-L-histidine.</text>
        <dbReference type="EC" id="2.7.13.3"/>
    </reaction>
</comment>
<dbReference type="InterPro" id="IPR001610">
    <property type="entry name" value="PAC"/>
</dbReference>
<evidence type="ECO:0000256" key="1">
    <source>
        <dbReference type="ARBA" id="ARBA00000085"/>
    </source>
</evidence>
<evidence type="ECO:0000259" key="7">
    <source>
        <dbReference type="PROSITE" id="PS50113"/>
    </source>
</evidence>
<keyword evidence="5" id="KW-0418">Kinase</keyword>
<sequence>MFELNPQPMWVYDLQTLCILDVNIAAVNHYLYTREEFLNLNLKDLRPAAEIPKMQAAVEKLTIENLLVTGGSYKHQKRNGEIIDVQLQGNIISFDGKKAEMVIVTDITVLLRAQENSLLLLERLRDAQKIARIGYWTRNINEDISQWCSEMYKIYGRNPETFIPTRQNLVDCFHADDRYLLSEEVLSALATNQNTDYEHRIITEQGEVRWVSQRVELQYGHYGVPVAIKGIIQDITEKKKTDEKFKTIFEQTSDAIILGSLECNRLEFNDAAVNMLGYTQKELSEHMPYQMLTKLSTGSQNAIFEQFKAGEAGSGTTEIRRTDGSDIIVNFNFKPDILPGLHLCVLTDITDRVQNQNKLLASERRFKALVQEGADLIGILDLEGNYKFVSESSYPILGFHPSEFIGKNAFDFIHPDDREQIIGHFSKLSEIKRIKMSPFRFRNSKGNWRWIRTVAINLFGDPAIDGIVVSSRDITEAVFNRGALKRSNERYKSIMKAANQAIYDWDIEKDNVEWGNGFHAIFGYQSNSHNSGEWYKNIHVDDKTKVLAELTKSIEDSNIDVAVSEFRYTKENGEVALVEHRIVFLRNRLGVAIRAVGSLKDITGYKQNLITIQLQNKKLKEIAWAQSHMARAPLARMMGLVDLIKNYPNTDIEKSKILDLFLQSATEFDQIIKEISEHTNDDQ</sequence>
<evidence type="ECO:0000259" key="6">
    <source>
        <dbReference type="PROSITE" id="PS50112"/>
    </source>
</evidence>
<evidence type="ECO:0000256" key="2">
    <source>
        <dbReference type="ARBA" id="ARBA00012438"/>
    </source>
</evidence>
<gene>
    <name evidence="8" type="ORF">LXM24_15685</name>
</gene>
<dbReference type="PANTHER" id="PTHR43304">
    <property type="entry name" value="PHYTOCHROME-LIKE PROTEIN CPH1"/>
    <property type="match status" value="1"/>
</dbReference>
<dbReference type="SUPFAM" id="SSF55785">
    <property type="entry name" value="PYP-like sensor domain (PAS domain)"/>
    <property type="match status" value="5"/>
</dbReference>
<dbReference type="PROSITE" id="PS50113">
    <property type="entry name" value="PAC"/>
    <property type="match status" value="1"/>
</dbReference>
<protein>
    <recommendedName>
        <fullName evidence="2">histidine kinase</fullName>
        <ecNumber evidence="2">2.7.13.3</ecNumber>
    </recommendedName>
</protein>
<feature type="domain" description="PAC" evidence="7">
    <location>
        <begin position="195"/>
        <end position="247"/>
    </location>
</feature>
<dbReference type="Gene3D" id="3.30.450.20">
    <property type="entry name" value="PAS domain"/>
    <property type="match status" value="5"/>
</dbReference>
<dbReference type="PROSITE" id="PS50112">
    <property type="entry name" value="PAS"/>
    <property type="match status" value="2"/>
</dbReference>
<dbReference type="AlphaFoldDB" id="A0A9X1PE24"/>
<dbReference type="InterPro" id="IPR052162">
    <property type="entry name" value="Sensor_kinase/Photoreceptor"/>
</dbReference>
<reference evidence="8" key="1">
    <citation type="submission" date="2021-12" db="EMBL/GenBank/DDBJ databases">
        <title>Novel species in genus Dyadobacter.</title>
        <authorList>
            <person name="Ma C."/>
        </authorList>
    </citation>
    <scope>NUCLEOTIDE SEQUENCE</scope>
    <source>
        <strain evidence="8">CY399</strain>
    </source>
</reference>
<dbReference type="Gene3D" id="2.10.70.100">
    <property type="match status" value="1"/>
</dbReference>
<dbReference type="EMBL" id="JAJTTA010000002">
    <property type="protein sequence ID" value="MCF0041547.1"/>
    <property type="molecule type" value="Genomic_DNA"/>
</dbReference>
<evidence type="ECO:0000256" key="5">
    <source>
        <dbReference type="ARBA" id="ARBA00022777"/>
    </source>
</evidence>
<dbReference type="InterPro" id="IPR000014">
    <property type="entry name" value="PAS"/>
</dbReference>
<dbReference type="PANTHER" id="PTHR43304:SF1">
    <property type="entry name" value="PAC DOMAIN-CONTAINING PROTEIN"/>
    <property type="match status" value="1"/>
</dbReference>
<keyword evidence="4" id="KW-0808">Transferase</keyword>
<keyword evidence="3" id="KW-0597">Phosphoprotein</keyword>
<comment type="caution">
    <text evidence="8">The sequence shown here is derived from an EMBL/GenBank/DDBJ whole genome shotgun (WGS) entry which is preliminary data.</text>
</comment>
<dbReference type="GO" id="GO:0004673">
    <property type="term" value="F:protein histidine kinase activity"/>
    <property type="evidence" value="ECO:0007669"/>
    <property type="project" value="UniProtKB-EC"/>
</dbReference>